<protein>
    <submittedName>
        <fullName evidence="2">Uncharacterized protein</fullName>
    </submittedName>
</protein>
<feature type="region of interest" description="Disordered" evidence="1">
    <location>
        <begin position="31"/>
        <end position="59"/>
    </location>
</feature>
<proteinExistence type="predicted"/>
<accession>A0A843TXV8</accession>
<sequence length="242" mass="26581">MLTPIPSLINEEDNDMLIAVPHIEEVGRTVREMPEDSSPVYAPRAMRERERERREGQGGSPLSFLLFAIKTGGGRQCPPAATAGIRGFPESHEVERRHQEAGVSLLPPAFFRAAEKSTVFTSRDPAWLVLPHFRQYAEFVLYRNGSHMPLRYHHGFTAVQADPELANADTGSTVGITPKKYGDSTTGGKAPNLVGVVRPFFQTALQSSQSLALVFKVQKSLPSAWGAPYTFIGGGEYIVPVY</sequence>
<feature type="compositionally biased region" description="Basic and acidic residues" evidence="1">
    <location>
        <begin position="45"/>
        <end position="56"/>
    </location>
</feature>
<evidence type="ECO:0000313" key="2">
    <source>
        <dbReference type="EMBL" id="MQL74164.1"/>
    </source>
</evidence>
<dbReference type="AlphaFoldDB" id="A0A843TXV8"/>
<evidence type="ECO:0000256" key="1">
    <source>
        <dbReference type="SAM" id="MobiDB-lite"/>
    </source>
</evidence>
<keyword evidence="3" id="KW-1185">Reference proteome</keyword>
<gene>
    <name evidence="2" type="ORF">Taro_006526</name>
</gene>
<name>A0A843TXV8_COLES</name>
<organism evidence="2 3">
    <name type="scientific">Colocasia esculenta</name>
    <name type="common">Wild taro</name>
    <name type="synonym">Arum esculentum</name>
    <dbReference type="NCBI Taxonomy" id="4460"/>
    <lineage>
        <taxon>Eukaryota</taxon>
        <taxon>Viridiplantae</taxon>
        <taxon>Streptophyta</taxon>
        <taxon>Embryophyta</taxon>
        <taxon>Tracheophyta</taxon>
        <taxon>Spermatophyta</taxon>
        <taxon>Magnoliopsida</taxon>
        <taxon>Liliopsida</taxon>
        <taxon>Araceae</taxon>
        <taxon>Aroideae</taxon>
        <taxon>Colocasieae</taxon>
        <taxon>Colocasia</taxon>
    </lineage>
</organism>
<comment type="caution">
    <text evidence="2">The sequence shown here is derived from an EMBL/GenBank/DDBJ whole genome shotgun (WGS) entry which is preliminary data.</text>
</comment>
<evidence type="ECO:0000313" key="3">
    <source>
        <dbReference type="Proteomes" id="UP000652761"/>
    </source>
</evidence>
<dbReference type="EMBL" id="NMUH01000195">
    <property type="protein sequence ID" value="MQL74164.1"/>
    <property type="molecule type" value="Genomic_DNA"/>
</dbReference>
<dbReference type="Proteomes" id="UP000652761">
    <property type="component" value="Unassembled WGS sequence"/>
</dbReference>
<reference evidence="2" key="1">
    <citation type="submission" date="2017-07" db="EMBL/GenBank/DDBJ databases">
        <title>Taro Niue Genome Assembly and Annotation.</title>
        <authorList>
            <person name="Atibalentja N."/>
            <person name="Keating K."/>
            <person name="Fields C.J."/>
        </authorList>
    </citation>
    <scope>NUCLEOTIDE SEQUENCE</scope>
    <source>
        <strain evidence="2">Niue_2</strain>
        <tissue evidence="2">Leaf</tissue>
    </source>
</reference>